<keyword evidence="1" id="KW-0732">Signal</keyword>
<evidence type="ECO:0000256" key="1">
    <source>
        <dbReference type="SAM" id="SignalP"/>
    </source>
</evidence>
<keyword evidence="3" id="KW-1185">Reference proteome</keyword>
<name>A0A016TVR7_9BILA</name>
<gene>
    <name evidence="2" type="primary">Acey_s0074.g864</name>
    <name evidence="2" type="ORF">Y032_0074g864</name>
</gene>
<protein>
    <submittedName>
        <fullName evidence="2">Uncharacterized protein</fullName>
    </submittedName>
</protein>
<reference evidence="3" key="1">
    <citation type="journal article" date="2015" name="Nat. Genet.">
        <title>The genome and transcriptome of the zoonotic hookworm Ancylostoma ceylanicum identify infection-specific gene families.</title>
        <authorList>
            <person name="Schwarz E.M."/>
            <person name="Hu Y."/>
            <person name="Antoshechkin I."/>
            <person name="Miller M.M."/>
            <person name="Sternberg P.W."/>
            <person name="Aroian R.V."/>
        </authorList>
    </citation>
    <scope>NUCLEOTIDE SEQUENCE</scope>
    <source>
        <strain evidence="3">HY135</strain>
    </source>
</reference>
<feature type="chain" id="PRO_5001491508" evidence="1">
    <location>
        <begin position="23"/>
        <end position="86"/>
    </location>
</feature>
<comment type="caution">
    <text evidence="2">The sequence shown here is derived from an EMBL/GenBank/DDBJ whole genome shotgun (WGS) entry which is preliminary data.</text>
</comment>
<organism evidence="2 3">
    <name type="scientific">Ancylostoma ceylanicum</name>
    <dbReference type="NCBI Taxonomy" id="53326"/>
    <lineage>
        <taxon>Eukaryota</taxon>
        <taxon>Metazoa</taxon>
        <taxon>Ecdysozoa</taxon>
        <taxon>Nematoda</taxon>
        <taxon>Chromadorea</taxon>
        <taxon>Rhabditida</taxon>
        <taxon>Rhabditina</taxon>
        <taxon>Rhabditomorpha</taxon>
        <taxon>Strongyloidea</taxon>
        <taxon>Ancylostomatidae</taxon>
        <taxon>Ancylostomatinae</taxon>
        <taxon>Ancylostoma</taxon>
    </lineage>
</organism>
<sequence length="86" mass="9767">MLFMIWTTRCLISLSGFRPHCCLTLWMNVSHQELTMVSMSLRFSNDLQLTERHEGIIEAGGIPINCSSASFKRAVMSKIKLILFSS</sequence>
<accession>A0A016TVR7</accession>
<evidence type="ECO:0000313" key="3">
    <source>
        <dbReference type="Proteomes" id="UP000024635"/>
    </source>
</evidence>
<dbReference type="Proteomes" id="UP000024635">
    <property type="component" value="Unassembled WGS sequence"/>
</dbReference>
<dbReference type="AlphaFoldDB" id="A0A016TVR7"/>
<evidence type="ECO:0000313" key="2">
    <source>
        <dbReference type="EMBL" id="EYC06732.1"/>
    </source>
</evidence>
<proteinExistence type="predicted"/>
<dbReference type="EMBL" id="JARK01001410">
    <property type="protein sequence ID" value="EYC06732.1"/>
    <property type="molecule type" value="Genomic_DNA"/>
</dbReference>
<feature type="signal peptide" evidence="1">
    <location>
        <begin position="1"/>
        <end position="22"/>
    </location>
</feature>